<dbReference type="Proteomes" id="UP000271603">
    <property type="component" value="Chromosome"/>
</dbReference>
<dbReference type="GO" id="GO:0005829">
    <property type="term" value="C:cytosol"/>
    <property type="evidence" value="ECO:0007669"/>
    <property type="project" value="TreeGrafter"/>
</dbReference>
<evidence type="ECO:0000259" key="2">
    <source>
        <dbReference type="Pfam" id="PF08125"/>
    </source>
</evidence>
<dbReference type="EMBL" id="LR134155">
    <property type="protein sequence ID" value="VEA71026.1"/>
    <property type="molecule type" value="Genomic_DNA"/>
</dbReference>
<name>A0A447QLY5_SERRU</name>
<dbReference type="PANTHER" id="PTHR30524:SF0">
    <property type="entry name" value="ALTRONATE OXIDOREDUCTASE-RELATED"/>
    <property type="match status" value="1"/>
</dbReference>
<dbReference type="InterPro" id="IPR013328">
    <property type="entry name" value="6PGD_dom2"/>
</dbReference>
<sequence length="102" mass="10974">MELTDNLMAFVERKLFTLNTGHAITAYLGQQAGLQTIRDAILDPAVRQVVKGAMVESGAVLIKRYGFAPENTRPISKKSSAGLKTLTCTTTSSAWAASRCVN</sequence>
<dbReference type="AlphaFoldDB" id="A0A447QLY5"/>
<evidence type="ECO:0000313" key="3">
    <source>
        <dbReference type="EMBL" id="VEA71026.1"/>
    </source>
</evidence>
<reference evidence="3 4" key="1">
    <citation type="submission" date="2018-12" db="EMBL/GenBank/DDBJ databases">
        <authorList>
            <consortium name="Pathogen Informatics"/>
        </authorList>
    </citation>
    <scope>NUCLEOTIDE SEQUENCE [LARGE SCALE GENOMIC DNA]</scope>
    <source>
        <strain evidence="3 4">NCTC9419</strain>
    </source>
</reference>
<dbReference type="EC" id="1.1.1.17" evidence="3"/>
<dbReference type="Gene3D" id="1.10.1040.10">
    <property type="entry name" value="N-(1-d-carboxylethyl)-l-norvaline Dehydrogenase, domain 2"/>
    <property type="match status" value="1"/>
</dbReference>
<dbReference type="InterPro" id="IPR008927">
    <property type="entry name" value="6-PGluconate_DH-like_C_sf"/>
</dbReference>
<dbReference type="GO" id="GO:0019592">
    <property type="term" value="P:mannitol catabolic process"/>
    <property type="evidence" value="ECO:0007669"/>
    <property type="project" value="TreeGrafter"/>
</dbReference>
<protein>
    <submittedName>
        <fullName evidence="3">Mannitol-1-phosphate 5-dehydrogenase</fullName>
        <ecNumber evidence="3">1.1.1.17</ecNumber>
    </submittedName>
</protein>
<feature type="domain" description="Mannitol dehydrogenase C-terminal" evidence="2">
    <location>
        <begin position="6"/>
        <end position="64"/>
    </location>
</feature>
<evidence type="ECO:0000256" key="1">
    <source>
        <dbReference type="ARBA" id="ARBA00023002"/>
    </source>
</evidence>
<organism evidence="3 4">
    <name type="scientific">Serratia rubidaea</name>
    <name type="common">Serratia marinorubra</name>
    <dbReference type="NCBI Taxonomy" id="61652"/>
    <lineage>
        <taxon>Bacteria</taxon>
        <taxon>Pseudomonadati</taxon>
        <taxon>Pseudomonadota</taxon>
        <taxon>Gammaproteobacteria</taxon>
        <taxon>Enterobacterales</taxon>
        <taxon>Yersiniaceae</taxon>
        <taxon>Serratia</taxon>
    </lineage>
</organism>
<dbReference type="InterPro" id="IPR013118">
    <property type="entry name" value="Mannitol_DH_C"/>
</dbReference>
<keyword evidence="1 3" id="KW-0560">Oxidoreductase</keyword>
<dbReference type="Pfam" id="PF08125">
    <property type="entry name" value="Mannitol_dh_C"/>
    <property type="match status" value="1"/>
</dbReference>
<accession>A0A447QLY5</accession>
<gene>
    <name evidence="3" type="primary">mtlD_2</name>
    <name evidence="3" type="ORF">NCTC9419_02550</name>
</gene>
<dbReference type="GO" id="GO:0008926">
    <property type="term" value="F:mannitol-1-phosphate 5-dehydrogenase activity"/>
    <property type="evidence" value="ECO:0007669"/>
    <property type="project" value="UniProtKB-EC"/>
</dbReference>
<proteinExistence type="predicted"/>
<evidence type="ECO:0000313" key="4">
    <source>
        <dbReference type="Proteomes" id="UP000271603"/>
    </source>
</evidence>
<dbReference type="SUPFAM" id="SSF48179">
    <property type="entry name" value="6-phosphogluconate dehydrogenase C-terminal domain-like"/>
    <property type="match status" value="1"/>
</dbReference>
<dbReference type="PANTHER" id="PTHR30524">
    <property type="entry name" value="MANNITOL-1-PHOSPHATE 5-DEHYDROGENASE"/>
    <property type="match status" value="1"/>
</dbReference>